<feature type="transmembrane region" description="Helical" evidence="1">
    <location>
        <begin position="136"/>
        <end position="161"/>
    </location>
</feature>
<dbReference type="EMBL" id="CAKAEH010001231">
    <property type="protein sequence ID" value="CAG9533181.1"/>
    <property type="molecule type" value="Genomic_DNA"/>
</dbReference>
<evidence type="ECO:0000256" key="1">
    <source>
        <dbReference type="SAM" id="Phobius"/>
    </source>
</evidence>
<keyword evidence="1" id="KW-0472">Membrane</keyword>
<feature type="transmembrane region" description="Helical" evidence="1">
    <location>
        <begin position="229"/>
        <end position="251"/>
    </location>
</feature>
<feature type="transmembrane region" description="Helical" evidence="1">
    <location>
        <begin position="263"/>
        <end position="279"/>
    </location>
</feature>
<evidence type="ECO:0000313" key="3">
    <source>
        <dbReference type="Proteomes" id="UP000746747"/>
    </source>
</evidence>
<dbReference type="Proteomes" id="UP000746747">
    <property type="component" value="Unassembled WGS sequence"/>
</dbReference>
<keyword evidence="3" id="KW-1185">Reference proteome</keyword>
<protein>
    <submittedName>
        <fullName evidence="2">Uncharacterized protein</fullName>
    </submittedName>
</protein>
<keyword evidence="1" id="KW-0812">Transmembrane</keyword>
<dbReference type="OrthoDB" id="5821328at2759"/>
<name>A0A8J2M3Z8_9BILA</name>
<gene>
    <name evidence="2" type="ORF">CJOHNSTONI_LOCUS3433</name>
</gene>
<sequence length="281" mass="32689">MIYLDDKIAQLNQQIMLEMKKLRQLQIELMIQSERGYLLTFAIVAITIKSIIIVGMIFALQACSIQSDDYDIENSKQMFYKHWISETIRKEEISGIPTIDFTYCEENHNKPAVSPETNENNGDKISGNNLIKLPIWLGYVHLSSSLIVTAGTLYATIWWYFILQPIPSVLLDFCTYDLKLCQRRCNKSPNEEYPLIVSNDLKLVAEEVEKSFDSYLSILDDKPQKLKWALLPVCFSYILLLAIALISFLNSFFRQIFWTKNRGILYISLLLFDFIQFYLSQ</sequence>
<feature type="transmembrane region" description="Helical" evidence="1">
    <location>
        <begin position="37"/>
        <end position="60"/>
    </location>
</feature>
<reference evidence="2" key="1">
    <citation type="submission" date="2021-09" db="EMBL/GenBank/DDBJ databases">
        <authorList>
            <consortium name="Pathogen Informatics"/>
        </authorList>
    </citation>
    <scope>NUCLEOTIDE SEQUENCE</scope>
</reference>
<comment type="caution">
    <text evidence="2">The sequence shown here is derived from an EMBL/GenBank/DDBJ whole genome shotgun (WGS) entry which is preliminary data.</text>
</comment>
<dbReference type="AlphaFoldDB" id="A0A8J2M3Z8"/>
<evidence type="ECO:0000313" key="2">
    <source>
        <dbReference type="EMBL" id="CAG9533181.1"/>
    </source>
</evidence>
<keyword evidence="1" id="KW-1133">Transmembrane helix</keyword>
<organism evidence="2 3">
    <name type="scientific">Cercopithifilaria johnstoni</name>
    <dbReference type="NCBI Taxonomy" id="2874296"/>
    <lineage>
        <taxon>Eukaryota</taxon>
        <taxon>Metazoa</taxon>
        <taxon>Ecdysozoa</taxon>
        <taxon>Nematoda</taxon>
        <taxon>Chromadorea</taxon>
        <taxon>Rhabditida</taxon>
        <taxon>Spirurina</taxon>
        <taxon>Spiruromorpha</taxon>
        <taxon>Filarioidea</taxon>
        <taxon>Onchocercidae</taxon>
        <taxon>Cercopithifilaria</taxon>
    </lineage>
</organism>
<accession>A0A8J2M3Z8</accession>
<proteinExistence type="predicted"/>